<protein>
    <submittedName>
        <fullName evidence="1">Uncharacterized protein</fullName>
    </submittedName>
</protein>
<proteinExistence type="predicted"/>
<accession>A0A667X932</accession>
<organism evidence="1 2">
    <name type="scientific">Myripristis murdjan</name>
    <name type="common">pinecone soldierfish</name>
    <dbReference type="NCBI Taxonomy" id="586833"/>
    <lineage>
        <taxon>Eukaryota</taxon>
        <taxon>Metazoa</taxon>
        <taxon>Chordata</taxon>
        <taxon>Craniata</taxon>
        <taxon>Vertebrata</taxon>
        <taxon>Euteleostomi</taxon>
        <taxon>Actinopterygii</taxon>
        <taxon>Neopterygii</taxon>
        <taxon>Teleostei</taxon>
        <taxon>Neoteleostei</taxon>
        <taxon>Acanthomorphata</taxon>
        <taxon>Holocentriformes</taxon>
        <taxon>Holocentridae</taxon>
        <taxon>Myripristis</taxon>
    </lineage>
</organism>
<evidence type="ECO:0000313" key="2">
    <source>
        <dbReference type="Proteomes" id="UP000472263"/>
    </source>
</evidence>
<reference evidence="1" key="3">
    <citation type="submission" date="2025-09" db="UniProtKB">
        <authorList>
            <consortium name="Ensembl"/>
        </authorList>
    </citation>
    <scope>IDENTIFICATION</scope>
</reference>
<reference evidence="1" key="1">
    <citation type="submission" date="2019-06" db="EMBL/GenBank/DDBJ databases">
        <authorList>
            <consortium name="Wellcome Sanger Institute Data Sharing"/>
        </authorList>
    </citation>
    <scope>NUCLEOTIDE SEQUENCE [LARGE SCALE GENOMIC DNA]</scope>
</reference>
<sequence length="70" mass="8212">MPLGWPTIKLICEDLYLAFPHHIHAELLHMLTSPKHCSFSLRLTVLSFLLPSDWQALFDSQEYRRTFQGI</sequence>
<dbReference type="Proteomes" id="UP000472263">
    <property type="component" value="Chromosome 12"/>
</dbReference>
<evidence type="ECO:0000313" key="1">
    <source>
        <dbReference type="Ensembl" id="ENSMMDP00005010503.1"/>
    </source>
</evidence>
<dbReference type="AlphaFoldDB" id="A0A667X932"/>
<name>A0A667X932_9TELE</name>
<dbReference type="InParanoid" id="A0A667X932"/>
<keyword evidence="2" id="KW-1185">Reference proteome</keyword>
<dbReference type="Ensembl" id="ENSMMDT00005010817.1">
    <property type="protein sequence ID" value="ENSMMDP00005010503.1"/>
    <property type="gene ID" value="ENSMMDG00005005661.1"/>
</dbReference>
<reference evidence="1" key="2">
    <citation type="submission" date="2025-08" db="UniProtKB">
        <authorList>
            <consortium name="Ensembl"/>
        </authorList>
    </citation>
    <scope>IDENTIFICATION</scope>
</reference>